<proteinExistence type="predicted"/>
<dbReference type="Proteomes" id="UP000027982">
    <property type="component" value="Chromosome"/>
</dbReference>
<gene>
    <name evidence="1" type="ORF">OP10G_0701</name>
</gene>
<dbReference type="EMBL" id="CP007139">
    <property type="protein sequence ID" value="AIE84069.1"/>
    <property type="molecule type" value="Genomic_DNA"/>
</dbReference>
<evidence type="ECO:0000313" key="1">
    <source>
        <dbReference type="EMBL" id="AIE84069.1"/>
    </source>
</evidence>
<reference evidence="1 2" key="1">
    <citation type="journal article" date="2014" name="PLoS ONE">
        <title>The first complete genome sequence of the class fimbriimonadia in the phylum armatimonadetes.</title>
        <authorList>
            <person name="Hu Z.Y."/>
            <person name="Wang Y.Z."/>
            <person name="Im W.T."/>
            <person name="Wang S.Y."/>
            <person name="Zhao G.P."/>
            <person name="Zheng H.J."/>
            <person name="Quan Z.X."/>
        </authorList>
    </citation>
    <scope>NUCLEOTIDE SEQUENCE [LARGE SCALE GENOMIC DNA]</scope>
    <source>
        <strain evidence="1">Gsoil 348</strain>
    </source>
</reference>
<protein>
    <submittedName>
        <fullName evidence="1">Uncharacterized protein</fullName>
    </submittedName>
</protein>
<dbReference type="AlphaFoldDB" id="A0A068NR76"/>
<dbReference type="KEGG" id="fgi:OP10G_0701"/>
<organism evidence="1 2">
    <name type="scientific">Fimbriimonas ginsengisoli Gsoil 348</name>
    <dbReference type="NCBI Taxonomy" id="661478"/>
    <lineage>
        <taxon>Bacteria</taxon>
        <taxon>Bacillati</taxon>
        <taxon>Armatimonadota</taxon>
        <taxon>Fimbriimonadia</taxon>
        <taxon>Fimbriimonadales</taxon>
        <taxon>Fimbriimonadaceae</taxon>
        <taxon>Fimbriimonas</taxon>
    </lineage>
</organism>
<evidence type="ECO:0000313" key="2">
    <source>
        <dbReference type="Proteomes" id="UP000027982"/>
    </source>
</evidence>
<sequence>MSMRLTFDGCRIAGGGSDNDGPFTLSGTYDPGTETVQLMKAYRILLVSYEGSWNGRFITGVSVIGHPFPFDLGTFEMWPEAEETSLEELIEAVADRRFV</sequence>
<keyword evidence="2" id="KW-1185">Reference proteome</keyword>
<dbReference type="HOGENOM" id="CLU_2316126_0_0_0"/>
<accession>A0A068NR76</accession>
<dbReference type="RefSeq" id="WP_025227282.1">
    <property type="nucleotide sequence ID" value="NZ_CP007139.1"/>
</dbReference>
<name>A0A068NR76_FIMGI</name>